<evidence type="ECO:0000313" key="3">
    <source>
        <dbReference type="Proteomes" id="UP000179524"/>
    </source>
</evidence>
<evidence type="ECO:0000313" key="2">
    <source>
        <dbReference type="EMBL" id="OIJ17673.1"/>
    </source>
</evidence>
<sequence>MRLAYVNILWIAFSFVGLLVSGVFPATIAMFSVVRKWLMDQPDTPIFKTFWQSYKKEFFKGNVIGWIFVAIGYVLYIQNYVIMFSNDPLIQISKYAFFLLVLLFSLVALYLFPTYVHYNVRLYQVVKNSFLIVIINPINNIIMILGLVLFYYIFLIIPQLAVFFGGSVIAYIIMWSCYQSFLNIDKKKKGRLVSK</sequence>
<keyword evidence="1" id="KW-1133">Transmembrane helix</keyword>
<dbReference type="Pfam" id="PF04854">
    <property type="entry name" value="DUF624"/>
    <property type="match status" value="1"/>
</dbReference>
<keyword evidence="1" id="KW-0472">Membrane</keyword>
<gene>
    <name evidence="2" type="ORF">BKP37_02845</name>
</gene>
<keyword evidence="1" id="KW-0812">Transmembrane</keyword>
<dbReference type="AlphaFoldDB" id="A0A1S2LZL3"/>
<feature type="transmembrane region" description="Helical" evidence="1">
    <location>
        <begin position="63"/>
        <end position="83"/>
    </location>
</feature>
<evidence type="ECO:0000256" key="1">
    <source>
        <dbReference type="SAM" id="Phobius"/>
    </source>
</evidence>
<feature type="transmembrane region" description="Helical" evidence="1">
    <location>
        <begin position="95"/>
        <end position="118"/>
    </location>
</feature>
<comment type="caution">
    <text evidence="2">The sequence shown here is derived from an EMBL/GenBank/DDBJ whole genome shotgun (WGS) entry which is preliminary data.</text>
</comment>
<feature type="transmembrane region" description="Helical" evidence="1">
    <location>
        <begin position="160"/>
        <end position="181"/>
    </location>
</feature>
<evidence type="ECO:0008006" key="4">
    <source>
        <dbReference type="Google" id="ProtNLM"/>
    </source>
</evidence>
<organism evidence="2 3">
    <name type="scientific">Anaerobacillus alkalilacustris</name>
    <dbReference type="NCBI Taxonomy" id="393763"/>
    <lineage>
        <taxon>Bacteria</taxon>
        <taxon>Bacillati</taxon>
        <taxon>Bacillota</taxon>
        <taxon>Bacilli</taxon>
        <taxon>Bacillales</taxon>
        <taxon>Bacillaceae</taxon>
        <taxon>Anaerobacillus</taxon>
    </lineage>
</organism>
<dbReference type="EMBL" id="MLQR01000001">
    <property type="protein sequence ID" value="OIJ17673.1"/>
    <property type="molecule type" value="Genomic_DNA"/>
</dbReference>
<name>A0A1S2LZL3_9BACI</name>
<feature type="transmembrane region" description="Helical" evidence="1">
    <location>
        <begin position="130"/>
        <end position="154"/>
    </location>
</feature>
<protein>
    <recommendedName>
        <fullName evidence="4">DUF624 domain-containing protein</fullName>
    </recommendedName>
</protein>
<reference evidence="2 3" key="1">
    <citation type="submission" date="2016-10" db="EMBL/GenBank/DDBJ databases">
        <title>Draft genome sequences of four alkaliphilic bacteria belonging to the Anaerobacillus genus.</title>
        <authorList>
            <person name="Bassil N.M."/>
            <person name="Lloyd J.R."/>
        </authorList>
    </citation>
    <scope>NUCLEOTIDE SEQUENCE [LARGE SCALE GENOMIC DNA]</scope>
    <source>
        <strain evidence="2 3">DSM 18345</strain>
    </source>
</reference>
<accession>A0A1S2LZL3</accession>
<keyword evidence="3" id="KW-1185">Reference proteome</keyword>
<dbReference type="Proteomes" id="UP000179524">
    <property type="component" value="Unassembled WGS sequence"/>
</dbReference>
<feature type="transmembrane region" description="Helical" evidence="1">
    <location>
        <begin position="6"/>
        <end position="31"/>
    </location>
</feature>
<dbReference type="InterPro" id="IPR006938">
    <property type="entry name" value="DUF624"/>
</dbReference>
<proteinExistence type="predicted"/>